<feature type="coiled-coil region" evidence="1">
    <location>
        <begin position="972"/>
        <end position="1010"/>
    </location>
</feature>
<feature type="coiled-coil region" evidence="1">
    <location>
        <begin position="851"/>
        <end position="885"/>
    </location>
</feature>
<feature type="compositionally biased region" description="Low complexity" evidence="2">
    <location>
        <begin position="1551"/>
        <end position="1560"/>
    </location>
</feature>
<reference evidence="3 4" key="1">
    <citation type="journal article" date="2015" name="Genome Biol. Evol.">
        <title>Comparative Genomics of a Bacterivorous Green Alga Reveals Evolutionary Causalities and Consequences of Phago-Mixotrophic Mode of Nutrition.</title>
        <authorList>
            <person name="Burns J.A."/>
            <person name="Paasch A."/>
            <person name="Narechania A."/>
            <person name="Kim E."/>
        </authorList>
    </citation>
    <scope>NUCLEOTIDE SEQUENCE [LARGE SCALE GENOMIC DNA]</scope>
    <source>
        <strain evidence="3 4">PLY_AMNH</strain>
    </source>
</reference>
<proteinExistence type="predicted"/>
<comment type="caution">
    <text evidence="3">The sequence shown here is derived from an EMBL/GenBank/DDBJ whole genome shotgun (WGS) entry which is preliminary data.</text>
</comment>
<evidence type="ECO:0000256" key="2">
    <source>
        <dbReference type="SAM" id="MobiDB-lite"/>
    </source>
</evidence>
<dbReference type="EMBL" id="LGRX02026153">
    <property type="protein sequence ID" value="KAK3251264.1"/>
    <property type="molecule type" value="Genomic_DNA"/>
</dbReference>
<keyword evidence="4" id="KW-1185">Reference proteome</keyword>
<feature type="compositionally biased region" description="Basic and acidic residues" evidence="2">
    <location>
        <begin position="1457"/>
        <end position="1470"/>
    </location>
</feature>
<feature type="region of interest" description="Disordered" evidence="2">
    <location>
        <begin position="1457"/>
        <end position="1560"/>
    </location>
</feature>
<feature type="coiled-coil region" evidence="1">
    <location>
        <begin position="696"/>
        <end position="723"/>
    </location>
</feature>
<feature type="region of interest" description="Disordered" evidence="2">
    <location>
        <begin position="1401"/>
        <end position="1443"/>
    </location>
</feature>
<evidence type="ECO:0000313" key="3">
    <source>
        <dbReference type="EMBL" id="KAK3251264.1"/>
    </source>
</evidence>
<evidence type="ECO:0000313" key="4">
    <source>
        <dbReference type="Proteomes" id="UP001190700"/>
    </source>
</evidence>
<accession>A0AAE0CBL9</accession>
<feature type="compositionally biased region" description="Low complexity" evidence="2">
    <location>
        <begin position="1510"/>
        <end position="1521"/>
    </location>
</feature>
<gene>
    <name evidence="3" type="ORF">CYMTET_39390</name>
</gene>
<name>A0AAE0CBL9_9CHLO</name>
<feature type="coiled-coil region" evidence="1">
    <location>
        <begin position="366"/>
        <end position="465"/>
    </location>
</feature>
<sequence length="1560" mass="178328">MSAAARRTRPQSPHFAVSAKQRADALIQELSTRKTSLLLSRERAALEGAAEAILKREKQEHTRRERITRDQERKRKQWVDEEKNAEEIHEAEELQSIREDEAELVQAQDAVASTHHRTEGRLKKLSEELEHEIKHKTELCEDAEAEAKIEAAKYEKGVMEELRAFKDDRRLIYDKELENLDTSIVSAEKDLEIKMGAGSEKVQRARAAVHGADAKIAEEKETVKKTRKMVEDQIAATAAAQLVLDQSESSLRKEIHKVDEEKNLLKRSAEGADNKVLAQIEKLEADLQSKKDMVTKYKGVTLEQIKQERMLLANQIERLRAATSSATAKRQKQLQATAEKVLESKKMSVTANMAFENAQQEHERAIMDKKVAVRKMKEQLEAQEAQDASSVEALMRAHEAKVAGAEEALNQEKDMQDAMLARKKDSFGVQASEQEQVLARSQERVVKLAAALQKLQEESAALLQDGDKSVLDAQARLHKLQQAWDAEQYRNVGAEREREERLETKEASKNQAIAAVTAEKKAAEELLPLEQAKIKDTTAKGETMKKAHAQAVAKSEAQEAAEIQAMRMLFTQDAKQQQQSLDSRRANLEENELRLAKRDAAMEVACKAVDTASVSCWADFTKVEAELKKELAVSEKRSAEARERHASEEKAAIEKCAAKLATAQTALRIQREKLDFERKEEEGKLQTLRVDANTVITRNQSRLSQLRQNLNAAARDRNKENEGLHATNIRLGELKAREHKHAKEVEEGGDLADVAKLHVLEAQLYRMGVECLQMPGSGGGGTRNSVLTEKHLEREERRMERQMRVTQTQLQLEDDRIKVLFDSKMQAHAASEKAAMHTLELEKEEVTHAFKDELEALDQQHKENLEQIEEHLKAVAAQRKELEFKIDQECQTDRWRRELDLQREQRRAESTSLVAAMGNDVQQASTSREESTHAMTKRHESAAKARTEEGKKLEAEIQRMIMQSHVQFEWFKKEAAKKVENLRQEESQAIAEVEATRKEVEAERKEWSEMTKAAMAEIESARKQEVQAAKAVQDRTAQMGEKTRVAKMDLEGAERQVEADRRRVQAEASTRATQLQAEEKQFSAAVEKKLRAHEAFVDASLQEVYAEERSRKLAVSKQQNVVAEMERRYDNEALQGMTTLQHKMVAKEKAHQIHQSHDRIQEEEKNKLDMEAMAFSKMITEQEDKAQRDVEERIKQHQDKQEQVERNMTGEADKLTERIAMLKAEVGKPAQEAAAKLKNLGTKVPQLQKAAEQAKEMHKASDARIFVLKQQLLDAEQRLSQADSLKRRSATEMDRILAMENKDKQHVIDEKEALQEAIQLERDGLRKQFEEAVTKKEEAQMALIKKRKETEAEDNLARRRRLQKWMTERRKQVADDTKELQASVPQAAELAKQVEEDLKAAARDRSEVRMKAAQLRKRQREDREQQMLDQEDTEKDRYEREMSDLLLHMEQCKAELLSREAEEQNEERQFEQAQQMLAERAAKAKEDKIRNDARTLQQEAEAHERRMWEQQQALQAAQARLATEEKQAVNARAQRKNASSNRNPPPPPAKGGPAQRRPRP</sequence>
<feature type="compositionally biased region" description="Basic and acidic residues" evidence="2">
    <location>
        <begin position="927"/>
        <end position="948"/>
    </location>
</feature>
<keyword evidence="1" id="KW-0175">Coiled coil</keyword>
<feature type="region of interest" description="Disordered" evidence="2">
    <location>
        <begin position="919"/>
        <end position="948"/>
    </location>
</feature>
<feature type="compositionally biased region" description="Basic and acidic residues" evidence="2">
    <location>
        <begin position="1434"/>
        <end position="1443"/>
    </location>
</feature>
<organism evidence="3 4">
    <name type="scientific">Cymbomonas tetramitiformis</name>
    <dbReference type="NCBI Taxonomy" id="36881"/>
    <lineage>
        <taxon>Eukaryota</taxon>
        <taxon>Viridiplantae</taxon>
        <taxon>Chlorophyta</taxon>
        <taxon>Pyramimonadophyceae</taxon>
        <taxon>Pyramimonadales</taxon>
        <taxon>Pyramimonadaceae</taxon>
        <taxon>Cymbomonas</taxon>
    </lineage>
</organism>
<feature type="coiled-coil region" evidence="1">
    <location>
        <begin position="1308"/>
        <end position="1342"/>
    </location>
</feature>
<dbReference type="Proteomes" id="UP001190700">
    <property type="component" value="Unassembled WGS sequence"/>
</dbReference>
<evidence type="ECO:0000256" key="1">
    <source>
        <dbReference type="SAM" id="Coils"/>
    </source>
</evidence>
<protein>
    <submittedName>
        <fullName evidence="3">Uncharacterized protein</fullName>
    </submittedName>
</protein>
<feature type="compositionally biased region" description="Basic and acidic residues" evidence="2">
    <location>
        <begin position="1401"/>
        <end position="1410"/>
    </location>
</feature>
<feature type="region of interest" description="Disordered" evidence="2">
    <location>
        <begin position="55"/>
        <end position="78"/>
    </location>
</feature>
<feature type="compositionally biased region" description="Basic and acidic residues" evidence="2">
    <location>
        <begin position="1480"/>
        <end position="1493"/>
    </location>
</feature>
<feature type="coiled-coil region" evidence="1">
    <location>
        <begin position="1187"/>
        <end position="1257"/>
    </location>
</feature>